<gene>
    <name evidence="1" type="ORF">E2C01_088596</name>
</gene>
<evidence type="ECO:0000313" key="1">
    <source>
        <dbReference type="EMBL" id="MPC93468.1"/>
    </source>
</evidence>
<organism evidence="1 2">
    <name type="scientific">Portunus trituberculatus</name>
    <name type="common">Swimming crab</name>
    <name type="synonym">Neptunus trituberculatus</name>
    <dbReference type="NCBI Taxonomy" id="210409"/>
    <lineage>
        <taxon>Eukaryota</taxon>
        <taxon>Metazoa</taxon>
        <taxon>Ecdysozoa</taxon>
        <taxon>Arthropoda</taxon>
        <taxon>Crustacea</taxon>
        <taxon>Multicrustacea</taxon>
        <taxon>Malacostraca</taxon>
        <taxon>Eumalacostraca</taxon>
        <taxon>Eucarida</taxon>
        <taxon>Decapoda</taxon>
        <taxon>Pleocyemata</taxon>
        <taxon>Brachyura</taxon>
        <taxon>Eubrachyura</taxon>
        <taxon>Portunoidea</taxon>
        <taxon>Portunidae</taxon>
        <taxon>Portuninae</taxon>
        <taxon>Portunus</taxon>
    </lineage>
</organism>
<sequence length="93" mass="9862">MRAGDAIKWTPASCLPIWSSPLNTGVPAAPPRNCGLNSAASWLKGTSLTPPLKRTTVLLAKGTKVNRTTILPARDHAGLQVSKKTCPPTPQMF</sequence>
<name>A0A5B7JKB2_PORTR</name>
<protein>
    <submittedName>
        <fullName evidence="1">Uncharacterized protein</fullName>
    </submittedName>
</protein>
<keyword evidence="2" id="KW-1185">Reference proteome</keyword>
<reference evidence="1 2" key="1">
    <citation type="submission" date="2019-05" db="EMBL/GenBank/DDBJ databases">
        <title>Another draft genome of Portunus trituberculatus and its Hox gene families provides insights of decapod evolution.</title>
        <authorList>
            <person name="Jeong J.-H."/>
            <person name="Song I."/>
            <person name="Kim S."/>
            <person name="Choi T."/>
            <person name="Kim D."/>
            <person name="Ryu S."/>
            <person name="Kim W."/>
        </authorList>
    </citation>
    <scope>NUCLEOTIDE SEQUENCE [LARGE SCALE GENOMIC DNA]</scope>
    <source>
        <tissue evidence="1">Muscle</tissue>
    </source>
</reference>
<accession>A0A5B7JKB2</accession>
<dbReference type="Proteomes" id="UP000324222">
    <property type="component" value="Unassembled WGS sequence"/>
</dbReference>
<dbReference type="EMBL" id="VSRR010094939">
    <property type="protein sequence ID" value="MPC93468.1"/>
    <property type="molecule type" value="Genomic_DNA"/>
</dbReference>
<evidence type="ECO:0000313" key="2">
    <source>
        <dbReference type="Proteomes" id="UP000324222"/>
    </source>
</evidence>
<comment type="caution">
    <text evidence="1">The sequence shown here is derived from an EMBL/GenBank/DDBJ whole genome shotgun (WGS) entry which is preliminary data.</text>
</comment>
<dbReference type="AlphaFoldDB" id="A0A5B7JKB2"/>
<proteinExistence type="predicted"/>